<dbReference type="GO" id="GO:1990904">
    <property type="term" value="C:ribonucleoprotein complex"/>
    <property type="evidence" value="ECO:0007669"/>
    <property type="project" value="UniProtKB-KW"/>
</dbReference>
<dbReference type="HAMAP" id="MF_00358">
    <property type="entry name" value="Ribosomal_bS21"/>
    <property type="match status" value="1"/>
</dbReference>
<dbReference type="OrthoDB" id="9799244at2"/>
<comment type="similarity">
    <text evidence="1 5 6">Belongs to the bacterial ribosomal protein bS21 family.</text>
</comment>
<reference evidence="8 9" key="1">
    <citation type="submission" date="2016-09" db="EMBL/GenBank/DDBJ databases">
        <title>Genomic analysis reveals versatility of anaerobic energy metabolism of Geosporobacter ferrireducens IRF9 of phylum Firmicutes.</title>
        <authorList>
            <person name="Kim S.-J."/>
        </authorList>
    </citation>
    <scope>NUCLEOTIDE SEQUENCE [LARGE SCALE GENOMIC DNA]</scope>
    <source>
        <strain evidence="8 9">IRF9</strain>
    </source>
</reference>
<evidence type="ECO:0000313" key="8">
    <source>
        <dbReference type="EMBL" id="AOT68527.1"/>
    </source>
</evidence>
<sequence>MSQIKVGENETLESALRRFKRSCAKAGVLSEVRKREHYEKPSVRRKKKAEAARRKNAKKF</sequence>
<evidence type="ECO:0000256" key="7">
    <source>
        <dbReference type="SAM" id="MobiDB-lite"/>
    </source>
</evidence>
<dbReference type="PANTHER" id="PTHR21109:SF22">
    <property type="entry name" value="SMALL RIBOSOMAL SUBUNIT PROTEIN BS21"/>
    <property type="match status" value="1"/>
</dbReference>
<evidence type="ECO:0000256" key="2">
    <source>
        <dbReference type="ARBA" id="ARBA00022980"/>
    </source>
</evidence>
<organism evidence="8 9">
    <name type="scientific">Geosporobacter ferrireducens</name>
    <dbReference type="NCBI Taxonomy" id="1424294"/>
    <lineage>
        <taxon>Bacteria</taxon>
        <taxon>Bacillati</taxon>
        <taxon>Bacillota</taxon>
        <taxon>Clostridia</taxon>
        <taxon>Peptostreptococcales</taxon>
        <taxon>Thermotaleaceae</taxon>
        <taxon>Geosporobacter</taxon>
    </lineage>
</organism>
<accession>A0A1D8GC92</accession>
<evidence type="ECO:0000256" key="3">
    <source>
        <dbReference type="ARBA" id="ARBA00023274"/>
    </source>
</evidence>
<dbReference type="GO" id="GO:0005840">
    <property type="term" value="C:ribosome"/>
    <property type="evidence" value="ECO:0007669"/>
    <property type="project" value="UniProtKB-KW"/>
</dbReference>
<keyword evidence="9" id="KW-1185">Reference proteome</keyword>
<evidence type="ECO:0000256" key="4">
    <source>
        <dbReference type="ARBA" id="ARBA00035135"/>
    </source>
</evidence>
<dbReference type="InterPro" id="IPR038380">
    <property type="entry name" value="Ribosomal_bS21_sf"/>
</dbReference>
<dbReference type="InterPro" id="IPR001911">
    <property type="entry name" value="Ribosomal_bS21"/>
</dbReference>
<keyword evidence="2 5" id="KW-0689">Ribosomal protein</keyword>
<dbReference type="GO" id="GO:0006412">
    <property type="term" value="P:translation"/>
    <property type="evidence" value="ECO:0007669"/>
    <property type="project" value="UniProtKB-UniRule"/>
</dbReference>
<evidence type="ECO:0000313" key="9">
    <source>
        <dbReference type="Proteomes" id="UP000095743"/>
    </source>
</evidence>
<dbReference type="Proteomes" id="UP000095743">
    <property type="component" value="Chromosome"/>
</dbReference>
<dbReference type="RefSeq" id="WP_069974103.1">
    <property type="nucleotide sequence ID" value="NZ_CP017269.1"/>
</dbReference>
<dbReference type="PRINTS" id="PR00976">
    <property type="entry name" value="RIBOSOMALS21"/>
</dbReference>
<dbReference type="STRING" id="1424294.Gferi_02315"/>
<protein>
    <recommendedName>
        <fullName evidence="4 5">Small ribosomal subunit protein bS21</fullName>
    </recommendedName>
</protein>
<dbReference type="GO" id="GO:0003735">
    <property type="term" value="F:structural constituent of ribosome"/>
    <property type="evidence" value="ECO:0007669"/>
    <property type="project" value="InterPro"/>
</dbReference>
<dbReference type="Gene3D" id="1.20.5.1150">
    <property type="entry name" value="Ribosomal protein S8"/>
    <property type="match status" value="1"/>
</dbReference>
<dbReference type="NCBIfam" id="TIGR00030">
    <property type="entry name" value="S21p"/>
    <property type="match status" value="1"/>
</dbReference>
<dbReference type="EMBL" id="CP017269">
    <property type="protein sequence ID" value="AOT68527.1"/>
    <property type="molecule type" value="Genomic_DNA"/>
</dbReference>
<dbReference type="AlphaFoldDB" id="A0A1D8GC92"/>
<feature type="region of interest" description="Disordered" evidence="7">
    <location>
        <begin position="36"/>
        <end position="60"/>
    </location>
</feature>
<gene>
    <name evidence="5" type="primary">rpsU</name>
    <name evidence="8" type="ORF">Gferi_02315</name>
</gene>
<dbReference type="InterPro" id="IPR018278">
    <property type="entry name" value="Ribosomal_bS21_CS"/>
</dbReference>
<dbReference type="PROSITE" id="PS01181">
    <property type="entry name" value="RIBOSOMAL_S21"/>
    <property type="match status" value="1"/>
</dbReference>
<name>A0A1D8GC92_9FIRM</name>
<proteinExistence type="inferred from homology"/>
<evidence type="ECO:0000256" key="6">
    <source>
        <dbReference type="RuleBase" id="RU000667"/>
    </source>
</evidence>
<keyword evidence="3 5" id="KW-0687">Ribonucleoprotein</keyword>
<dbReference type="KEGG" id="gfe:Gferi_02315"/>
<evidence type="ECO:0000256" key="1">
    <source>
        <dbReference type="ARBA" id="ARBA00006640"/>
    </source>
</evidence>
<evidence type="ECO:0000256" key="5">
    <source>
        <dbReference type="HAMAP-Rule" id="MF_00358"/>
    </source>
</evidence>
<feature type="compositionally biased region" description="Basic residues" evidence="7">
    <location>
        <begin position="43"/>
        <end position="60"/>
    </location>
</feature>
<dbReference type="PANTHER" id="PTHR21109">
    <property type="entry name" value="MITOCHONDRIAL 28S RIBOSOMAL PROTEIN S21"/>
    <property type="match status" value="1"/>
</dbReference>
<dbReference type="Pfam" id="PF01165">
    <property type="entry name" value="Ribosomal_S21"/>
    <property type="match status" value="1"/>
</dbReference>